<dbReference type="InterPro" id="IPR007817">
    <property type="entry name" value="Isocyanide_synthase_DIT1"/>
</dbReference>
<reference evidence="1 2" key="1">
    <citation type="submission" date="2021-03" db="EMBL/GenBank/DDBJ databases">
        <title>Sequencing the genomes of 1000 actinobacteria strains.</title>
        <authorList>
            <person name="Klenk H.-P."/>
        </authorList>
    </citation>
    <scope>NUCLEOTIDE SEQUENCE [LARGE SCALE GENOMIC DNA]</scope>
    <source>
        <strain evidence="1 2">DSM 44580</strain>
    </source>
</reference>
<dbReference type="Gene3D" id="3.30.60.140">
    <property type="match status" value="1"/>
</dbReference>
<evidence type="ECO:0000313" key="1">
    <source>
        <dbReference type="EMBL" id="MBP2471542.1"/>
    </source>
</evidence>
<dbReference type="Pfam" id="PF05141">
    <property type="entry name" value="DIT1_PvcA"/>
    <property type="match status" value="1"/>
</dbReference>
<protein>
    <submittedName>
        <fullName evidence="1">Pyoverdine/dityrosine biosynthesis protein Dit1</fullName>
    </submittedName>
</protein>
<dbReference type="EMBL" id="JAGIOO010000001">
    <property type="protein sequence ID" value="MBP2471542.1"/>
    <property type="molecule type" value="Genomic_DNA"/>
</dbReference>
<dbReference type="PIRSF" id="PIRSF037196">
    <property type="entry name" value="Pyoverdine_chromoph_PvcA"/>
    <property type="match status" value="1"/>
</dbReference>
<comment type="caution">
    <text evidence="1">The sequence shown here is derived from an EMBL/GenBank/DDBJ whole genome shotgun (WGS) entry which is preliminary data.</text>
</comment>
<sequence>MLSSTTPARLATRVLELVLAHQRKARTGAQCEQSPCPNCLSAHSVPVARAIAENRPIPLVLPAFPAKSPNRDKVLGYLPDKAEELAVGFLSELCDRIAEVHAPGAELTICSDGRVFGDLIGVSDNHITAYQDAMRTLVASQPGTALSVYTLDDYAPGLSPDDMRHELDTKFTEPLSELRERIRACPDLNAMYLGIVRFLLEDRFGPDYQGTKSALQRESRRRALAVVARSRAWGDLVGVRFPDAVRLSIHPQPCGAPKLGVLLGETPDAWLTPWHAVAVRDGDRYTLMKRIEAVRLGARLVYSAGRPSHYELAR</sequence>
<gene>
    <name evidence="1" type="ORF">JOF53_000414</name>
</gene>
<dbReference type="RefSeq" id="WP_086782723.1">
    <property type="nucleotide sequence ID" value="NZ_JAGIOO010000001.1"/>
</dbReference>
<evidence type="ECO:0000313" key="2">
    <source>
        <dbReference type="Proteomes" id="UP001519363"/>
    </source>
</evidence>
<dbReference type="Proteomes" id="UP001519363">
    <property type="component" value="Unassembled WGS sequence"/>
</dbReference>
<dbReference type="InterPro" id="IPR017133">
    <property type="entry name" value="PvcA"/>
</dbReference>
<dbReference type="PANTHER" id="PTHR37285:SF5">
    <property type="entry name" value="SPORE WALL MATURATION PROTEIN DIT1"/>
    <property type="match status" value="1"/>
</dbReference>
<proteinExistence type="predicted"/>
<organism evidence="1 2">
    <name type="scientific">Crossiella equi</name>
    <dbReference type="NCBI Taxonomy" id="130796"/>
    <lineage>
        <taxon>Bacteria</taxon>
        <taxon>Bacillati</taxon>
        <taxon>Actinomycetota</taxon>
        <taxon>Actinomycetes</taxon>
        <taxon>Pseudonocardiales</taxon>
        <taxon>Pseudonocardiaceae</taxon>
        <taxon>Crossiella</taxon>
    </lineage>
</organism>
<keyword evidence="2" id="KW-1185">Reference proteome</keyword>
<accession>A0ABS5A5M7</accession>
<dbReference type="PANTHER" id="PTHR37285">
    <property type="entry name" value="SPORE WALL MATURATION PROTEIN DIT1"/>
    <property type="match status" value="1"/>
</dbReference>
<name>A0ABS5A5M7_9PSEU</name>